<name>A0A4C1SQ27_EUMVA</name>
<evidence type="ECO:0000313" key="2">
    <source>
        <dbReference type="EMBL" id="GBP03427.1"/>
    </source>
</evidence>
<organism evidence="2 3">
    <name type="scientific">Eumeta variegata</name>
    <name type="common">Bagworm moth</name>
    <name type="synonym">Eumeta japonica</name>
    <dbReference type="NCBI Taxonomy" id="151549"/>
    <lineage>
        <taxon>Eukaryota</taxon>
        <taxon>Metazoa</taxon>
        <taxon>Ecdysozoa</taxon>
        <taxon>Arthropoda</taxon>
        <taxon>Hexapoda</taxon>
        <taxon>Insecta</taxon>
        <taxon>Pterygota</taxon>
        <taxon>Neoptera</taxon>
        <taxon>Endopterygota</taxon>
        <taxon>Lepidoptera</taxon>
        <taxon>Glossata</taxon>
        <taxon>Ditrysia</taxon>
        <taxon>Tineoidea</taxon>
        <taxon>Psychidae</taxon>
        <taxon>Oiketicinae</taxon>
        <taxon>Eumeta</taxon>
    </lineage>
</organism>
<sequence>MRLVKRKADVGMRVLVTAVVKRRWPRWRARPPSCAGAARAPLPHSVVPVAAACVARTVRRQRATTAPVTTSFLEKARTHMPSELQLDDATHHAQS</sequence>
<reference evidence="2 3" key="1">
    <citation type="journal article" date="2019" name="Commun. Biol.">
        <title>The bagworm genome reveals a unique fibroin gene that provides high tensile strength.</title>
        <authorList>
            <person name="Kono N."/>
            <person name="Nakamura H."/>
            <person name="Ohtoshi R."/>
            <person name="Tomita M."/>
            <person name="Numata K."/>
            <person name="Arakawa K."/>
        </authorList>
    </citation>
    <scope>NUCLEOTIDE SEQUENCE [LARGE SCALE GENOMIC DNA]</scope>
</reference>
<evidence type="ECO:0000256" key="1">
    <source>
        <dbReference type="SAM" id="MobiDB-lite"/>
    </source>
</evidence>
<accession>A0A4C1SQ27</accession>
<protein>
    <submittedName>
        <fullName evidence="2">Uncharacterized protein</fullName>
    </submittedName>
</protein>
<proteinExistence type="predicted"/>
<keyword evidence="3" id="KW-1185">Reference proteome</keyword>
<dbReference type="EMBL" id="BGZK01003656">
    <property type="protein sequence ID" value="GBP03427.1"/>
    <property type="molecule type" value="Genomic_DNA"/>
</dbReference>
<dbReference type="AlphaFoldDB" id="A0A4C1SQ27"/>
<gene>
    <name evidence="2" type="ORF">EVAR_58060_1</name>
</gene>
<dbReference type="Proteomes" id="UP000299102">
    <property type="component" value="Unassembled WGS sequence"/>
</dbReference>
<evidence type="ECO:0000313" key="3">
    <source>
        <dbReference type="Proteomes" id="UP000299102"/>
    </source>
</evidence>
<comment type="caution">
    <text evidence="2">The sequence shown here is derived from an EMBL/GenBank/DDBJ whole genome shotgun (WGS) entry which is preliminary data.</text>
</comment>
<feature type="region of interest" description="Disordered" evidence="1">
    <location>
        <begin position="64"/>
        <end position="95"/>
    </location>
</feature>